<evidence type="ECO:0000313" key="2">
    <source>
        <dbReference type="Proteomes" id="UP000297703"/>
    </source>
</evidence>
<name>A0A4D9E1X3_9SAUR</name>
<reference evidence="1 2" key="2">
    <citation type="submission" date="2019-04" db="EMBL/GenBank/DDBJ databases">
        <title>The genome sequence of big-headed turtle.</title>
        <authorList>
            <person name="Gong S."/>
        </authorList>
    </citation>
    <scope>NUCLEOTIDE SEQUENCE [LARGE SCALE GENOMIC DNA]</scope>
    <source>
        <strain evidence="1">DO16091913</strain>
        <tissue evidence="1">Muscle</tissue>
    </source>
</reference>
<keyword evidence="2" id="KW-1185">Reference proteome</keyword>
<dbReference type="Proteomes" id="UP000297703">
    <property type="component" value="Unassembled WGS sequence"/>
</dbReference>
<sequence>MFSQTGLGRSIKNQVRFTTSAVSARELRCPRRDLAKMGLIPPLPAAHRGAAQSLRWSHWRLRPTSACDVCELDYKHRTQPTQRLPSNFFGALRAAPNLH</sequence>
<evidence type="ECO:0000313" key="1">
    <source>
        <dbReference type="EMBL" id="TFK04219.1"/>
    </source>
</evidence>
<accession>A0A4D9E1X3</accession>
<reference evidence="1 2" key="1">
    <citation type="submission" date="2019-04" db="EMBL/GenBank/DDBJ databases">
        <title>Draft genome of the big-headed turtle Platysternon megacephalum.</title>
        <authorList>
            <person name="Gong S."/>
        </authorList>
    </citation>
    <scope>NUCLEOTIDE SEQUENCE [LARGE SCALE GENOMIC DNA]</scope>
    <source>
        <strain evidence="1">DO16091913</strain>
        <tissue evidence="1">Muscle</tissue>
    </source>
</reference>
<gene>
    <name evidence="1" type="ORF">DR999_PMT13257</name>
</gene>
<comment type="caution">
    <text evidence="1">The sequence shown here is derived from an EMBL/GenBank/DDBJ whole genome shotgun (WGS) entry which is preliminary data.</text>
</comment>
<organism evidence="1 2">
    <name type="scientific">Platysternon megacephalum</name>
    <name type="common">big-headed turtle</name>
    <dbReference type="NCBI Taxonomy" id="55544"/>
    <lineage>
        <taxon>Eukaryota</taxon>
        <taxon>Metazoa</taxon>
        <taxon>Chordata</taxon>
        <taxon>Craniata</taxon>
        <taxon>Vertebrata</taxon>
        <taxon>Euteleostomi</taxon>
        <taxon>Archelosauria</taxon>
        <taxon>Testudinata</taxon>
        <taxon>Testudines</taxon>
        <taxon>Cryptodira</taxon>
        <taxon>Durocryptodira</taxon>
        <taxon>Testudinoidea</taxon>
        <taxon>Platysternidae</taxon>
        <taxon>Platysternon</taxon>
    </lineage>
</organism>
<proteinExistence type="predicted"/>
<protein>
    <submittedName>
        <fullName evidence="1">Paired amphipathic helix protein Sin3a-like</fullName>
    </submittedName>
</protein>
<dbReference type="AlphaFoldDB" id="A0A4D9E1X3"/>
<dbReference type="EMBL" id="QXTE01000142">
    <property type="protein sequence ID" value="TFK04219.1"/>
    <property type="molecule type" value="Genomic_DNA"/>
</dbReference>